<feature type="transmembrane region" description="Helical" evidence="4">
    <location>
        <begin position="254"/>
        <end position="274"/>
    </location>
</feature>
<feature type="transmembrane region" description="Helical" evidence="4">
    <location>
        <begin position="108"/>
        <end position="128"/>
    </location>
</feature>
<evidence type="ECO:0000256" key="3">
    <source>
        <dbReference type="ARBA" id="ARBA00023136"/>
    </source>
</evidence>
<evidence type="ECO:0000256" key="1">
    <source>
        <dbReference type="ARBA" id="ARBA00022692"/>
    </source>
</evidence>
<keyword evidence="1 4" id="KW-0812">Transmembrane</keyword>
<feature type="transmembrane region" description="Helical" evidence="4">
    <location>
        <begin position="170"/>
        <end position="189"/>
    </location>
</feature>
<keyword evidence="3 4" id="KW-0472">Membrane</keyword>
<comment type="caution">
    <text evidence="6">The sequence shown here is derived from an EMBL/GenBank/DDBJ whole genome shotgun (WGS) entry which is preliminary data.</text>
</comment>
<dbReference type="Proteomes" id="UP000256708">
    <property type="component" value="Unassembled WGS sequence"/>
</dbReference>
<feature type="transmembrane region" description="Helical" evidence="4">
    <location>
        <begin position="12"/>
        <end position="32"/>
    </location>
</feature>
<sequence length="405" mass="43020">MSQTATPPSAPARILPTIVFSQFAGTSLWFAGNAVLPELQASLQLQEGALPLLTSAVQFGFILGTLCFAFFSLADRMSPRLLFLICALLGAIANALVLFSATSVGGVLLLRAVTGFLLAGIYPVGMKIAASWYSGRLGKAIGYLVGALVLGTAFPHLLRGLGTNLPWQTMLLAVSALAALGGVLMYLLVPDGPYHSKGTRFDMGNMLKVFREKEFRAAAFGYFGHMWELYTLWAFVPFILAYGLPQLSPDQLSIYSFSVIAAGAIGCIGGGYLSQRWGSSWVAFVQLLLSGVCCILSVWVLQEPALLLPFLLFWGIVVVGDSPQLSALTAKTAPPQLVGTALTVVTSIGFAITIGSIQVTGYLLTVIPPHLSFVLLAVGPLVGLLSLRPLLRKQKRQPAVTQTAA</sequence>
<evidence type="ECO:0000313" key="6">
    <source>
        <dbReference type="EMBL" id="RDV15617.1"/>
    </source>
</evidence>
<keyword evidence="2 4" id="KW-1133">Transmembrane helix</keyword>
<dbReference type="Pfam" id="PF07690">
    <property type="entry name" value="MFS_1"/>
    <property type="match status" value="1"/>
</dbReference>
<dbReference type="AlphaFoldDB" id="A0A3D8LDZ2"/>
<feature type="domain" description="Major facilitator superfamily (MFS) profile" evidence="5">
    <location>
        <begin position="1"/>
        <end position="395"/>
    </location>
</feature>
<feature type="transmembrane region" description="Helical" evidence="4">
    <location>
        <begin position="140"/>
        <end position="158"/>
    </location>
</feature>
<dbReference type="GO" id="GO:0005886">
    <property type="term" value="C:plasma membrane"/>
    <property type="evidence" value="ECO:0007669"/>
    <property type="project" value="TreeGrafter"/>
</dbReference>
<reference evidence="7" key="1">
    <citation type="submission" date="2018-08" db="EMBL/GenBank/DDBJ databases">
        <authorList>
            <person name="Liu Z.-W."/>
            <person name="Du Z.-J."/>
        </authorList>
    </citation>
    <scope>NUCLEOTIDE SEQUENCE [LARGE SCALE GENOMIC DNA]</scope>
    <source>
        <strain evidence="7">H4X</strain>
    </source>
</reference>
<feature type="transmembrane region" description="Helical" evidence="4">
    <location>
        <begin position="81"/>
        <end position="102"/>
    </location>
</feature>
<dbReference type="InterPro" id="IPR020846">
    <property type="entry name" value="MFS_dom"/>
</dbReference>
<dbReference type="PANTHER" id="PTHR23521:SF3">
    <property type="entry name" value="MFS TRANSPORTER"/>
    <property type="match status" value="1"/>
</dbReference>
<feature type="transmembrane region" description="Helical" evidence="4">
    <location>
        <begin position="52"/>
        <end position="74"/>
    </location>
</feature>
<evidence type="ECO:0000256" key="2">
    <source>
        <dbReference type="ARBA" id="ARBA00022989"/>
    </source>
</evidence>
<dbReference type="EMBL" id="QRGR01000008">
    <property type="protein sequence ID" value="RDV15617.1"/>
    <property type="molecule type" value="Genomic_DNA"/>
</dbReference>
<dbReference type="PROSITE" id="PS50850">
    <property type="entry name" value="MFS"/>
    <property type="match status" value="1"/>
</dbReference>
<feature type="transmembrane region" description="Helical" evidence="4">
    <location>
        <begin position="306"/>
        <end position="325"/>
    </location>
</feature>
<dbReference type="OrthoDB" id="9781976at2"/>
<dbReference type="SUPFAM" id="SSF103473">
    <property type="entry name" value="MFS general substrate transporter"/>
    <property type="match status" value="1"/>
</dbReference>
<evidence type="ECO:0000313" key="7">
    <source>
        <dbReference type="Proteomes" id="UP000256708"/>
    </source>
</evidence>
<name>A0A3D8LDZ2_9BACT</name>
<dbReference type="InterPro" id="IPR011701">
    <property type="entry name" value="MFS"/>
</dbReference>
<accession>A0A3D8LDZ2</accession>
<evidence type="ECO:0000259" key="5">
    <source>
        <dbReference type="PROSITE" id="PS50850"/>
    </source>
</evidence>
<organism evidence="6 7">
    <name type="scientific">Pontibacter diazotrophicus</name>
    <dbReference type="NCBI Taxonomy" id="1400979"/>
    <lineage>
        <taxon>Bacteria</taxon>
        <taxon>Pseudomonadati</taxon>
        <taxon>Bacteroidota</taxon>
        <taxon>Cytophagia</taxon>
        <taxon>Cytophagales</taxon>
        <taxon>Hymenobacteraceae</taxon>
        <taxon>Pontibacter</taxon>
    </lineage>
</organism>
<dbReference type="InterPro" id="IPR036259">
    <property type="entry name" value="MFS_trans_sf"/>
</dbReference>
<gene>
    <name evidence="6" type="ORF">DXT99_09035</name>
</gene>
<keyword evidence="7" id="KW-1185">Reference proteome</keyword>
<dbReference type="Gene3D" id="1.20.1250.20">
    <property type="entry name" value="MFS general substrate transporter like domains"/>
    <property type="match status" value="2"/>
</dbReference>
<dbReference type="PANTHER" id="PTHR23521">
    <property type="entry name" value="TRANSPORTER MFS SUPERFAMILY"/>
    <property type="match status" value="1"/>
</dbReference>
<protein>
    <submittedName>
        <fullName evidence="6">MFS transporter</fullName>
    </submittedName>
</protein>
<feature type="transmembrane region" description="Helical" evidence="4">
    <location>
        <begin position="337"/>
        <end position="364"/>
    </location>
</feature>
<proteinExistence type="predicted"/>
<dbReference type="GO" id="GO:0022857">
    <property type="term" value="F:transmembrane transporter activity"/>
    <property type="evidence" value="ECO:0007669"/>
    <property type="project" value="InterPro"/>
</dbReference>
<evidence type="ECO:0000256" key="4">
    <source>
        <dbReference type="SAM" id="Phobius"/>
    </source>
</evidence>
<feature type="transmembrane region" description="Helical" evidence="4">
    <location>
        <begin position="217"/>
        <end position="242"/>
    </location>
</feature>
<feature type="transmembrane region" description="Helical" evidence="4">
    <location>
        <begin position="370"/>
        <end position="387"/>
    </location>
</feature>
<dbReference type="RefSeq" id="WP_115565212.1">
    <property type="nucleotide sequence ID" value="NZ_QRGR01000008.1"/>
</dbReference>
<feature type="transmembrane region" description="Helical" evidence="4">
    <location>
        <begin position="281"/>
        <end position="300"/>
    </location>
</feature>